<keyword evidence="2" id="KW-0732">Signal</keyword>
<feature type="region of interest" description="Disordered" evidence="1">
    <location>
        <begin position="339"/>
        <end position="360"/>
    </location>
</feature>
<protein>
    <recommendedName>
        <fullName evidence="5">Ig-like domain-containing protein</fullName>
    </recommendedName>
</protein>
<evidence type="ECO:0000313" key="3">
    <source>
        <dbReference type="EMBL" id="RKD91792.1"/>
    </source>
</evidence>
<feature type="chain" id="PRO_5019204011" description="Ig-like domain-containing protein" evidence="2">
    <location>
        <begin position="25"/>
        <end position="360"/>
    </location>
</feature>
<dbReference type="EMBL" id="RAPN01000001">
    <property type="protein sequence ID" value="RKD91792.1"/>
    <property type="molecule type" value="Genomic_DNA"/>
</dbReference>
<evidence type="ECO:0000256" key="2">
    <source>
        <dbReference type="SAM" id="SignalP"/>
    </source>
</evidence>
<name>A0A419W8T1_9BACT</name>
<reference evidence="3 4" key="1">
    <citation type="submission" date="2018-09" db="EMBL/GenBank/DDBJ databases">
        <title>Genomic Encyclopedia of Archaeal and Bacterial Type Strains, Phase II (KMG-II): from individual species to whole genera.</title>
        <authorList>
            <person name="Goeker M."/>
        </authorList>
    </citation>
    <scope>NUCLEOTIDE SEQUENCE [LARGE SCALE GENOMIC DNA]</scope>
    <source>
        <strain evidence="3 4">DSM 27148</strain>
    </source>
</reference>
<organism evidence="3 4">
    <name type="scientific">Mangrovibacterium diazotrophicum</name>
    <dbReference type="NCBI Taxonomy" id="1261403"/>
    <lineage>
        <taxon>Bacteria</taxon>
        <taxon>Pseudomonadati</taxon>
        <taxon>Bacteroidota</taxon>
        <taxon>Bacteroidia</taxon>
        <taxon>Marinilabiliales</taxon>
        <taxon>Prolixibacteraceae</taxon>
        <taxon>Mangrovibacterium</taxon>
    </lineage>
</organism>
<feature type="signal peptide" evidence="2">
    <location>
        <begin position="1"/>
        <end position="24"/>
    </location>
</feature>
<keyword evidence="4" id="KW-1185">Reference proteome</keyword>
<comment type="caution">
    <text evidence="3">The sequence shown here is derived from an EMBL/GenBank/DDBJ whole genome shotgun (WGS) entry which is preliminary data.</text>
</comment>
<sequence>MKKQILFLILLAAAVLLGPGKSYAQSGTEVDYLDNSPNFCPTATTLTCTGLNALSPAPGVAYDYTVTVSSSSTIHWFVTTDPNVMTGEGKVTTAIEPATGGNYVLAANAAYNDPSQNSATVNITWKSFDGTANQVLLVAYAVDADGCTDNLEVYRIIPEYNFTLDIAGILDDGNSGATECVAPVQGATYNGTDLEVDYGVNYVFFAVNAANWQTSWQTNLVATTDGTSDLGAPEWAYPADATTTGVWNANGTEVLATSYASNNNGFIGSGGECIIVRVPVTHTSTENITSETINLVVNGEMINASTGAYDGVYPDLEEVNESGAACASDMVTDNANYVITPRPDINESSPSPFENKTPRD</sequence>
<evidence type="ECO:0000313" key="4">
    <source>
        <dbReference type="Proteomes" id="UP000283387"/>
    </source>
</evidence>
<dbReference type="OrthoDB" id="1118097at2"/>
<dbReference type="Proteomes" id="UP000283387">
    <property type="component" value="Unassembled WGS sequence"/>
</dbReference>
<dbReference type="AlphaFoldDB" id="A0A419W8T1"/>
<dbReference type="RefSeq" id="WP_120273063.1">
    <property type="nucleotide sequence ID" value="NZ_RAPN01000001.1"/>
</dbReference>
<proteinExistence type="predicted"/>
<evidence type="ECO:0008006" key="5">
    <source>
        <dbReference type="Google" id="ProtNLM"/>
    </source>
</evidence>
<gene>
    <name evidence="3" type="ORF">BC643_2158</name>
</gene>
<evidence type="ECO:0000256" key="1">
    <source>
        <dbReference type="SAM" id="MobiDB-lite"/>
    </source>
</evidence>
<accession>A0A419W8T1</accession>